<reference evidence="6" key="1">
    <citation type="journal article" date="2012" name="Science">
        <title>The Paleozoic origin of enzymatic lignin decomposition reconstructed from 31 fungal genomes.</title>
        <authorList>
            <person name="Floudas D."/>
            <person name="Binder M."/>
            <person name="Riley R."/>
            <person name="Barry K."/>
            <person name="Blanchette R.A."/>
            <person name="Henrissat B."/>
            <person name="Martinez A.T."/>
            <person name="Otillar R."/>
            <person name="Spatafora J.W."/>
            <person name="Yadav J.S."/>
            <person name="Aerts A."/>
            <person name="Benoit I."/>
            <person name="Boyd A."/>
            <person name="Carlson A."/>
            <person name="Copeland A."/>
            <person name="Coutinho P.M."/>
            <person name="de Vries R.P."/>
            <person name="Ferreira P."/>
            <person name="Findley K."/>
            <person name="Foster B."/>
            <person name="Gaskell J."/>
            <person name="Glotzer D."/>
            <person name="Gorecki P."/>
            <person name="Heitman J."/>
            <person name="Hesse C."/>
            <person name="Hori C."/>
            <person name="Igarashi K."/>
            <person name="Jurgens J.A."/>
            <person name="Kallen N."/>
            <person name="Kersten P."/>
            <person name="Kohler A."/>
            <person name="Kuees U."/>
            <person name="Kumar T.K.A."/>
            <person name="Kuo A."/>
            <person name="LaButti K."/>
            <person name="Larrondo L.F."/>
            <person name="Lindquist E."/>
            <person name="Ling A."/>
            <person name="Lombard V."/>
            <person name="Lucas S."/>
            <person name="Lundell T."/>
            <person name="Martin R."/>
            <person name="McLaughlin D.J."/>
            <person name="Morgenstern I."/>
            <person name="Morin E."/>
            <person name="Murat C."/>
            <person name="Nagy L.G."/>
            <person name="Nolan M."/>
            <person name="Ohm R.A."/>
            <person name="Patyshakuliyeva A."/>
            <person name="Rokas A."/>
            <person name="Ruiz-Duenas F.J."/>
            <person name="Sabat G."/>
            <person name="Salamov A."/>
            <person name="Samejima M."/>
            <person name="Schmutz J."/>
            <person name="Slot J.C."/>
            <person name="St John F."/>
            <person name="Stenlid J."/>
            <person name="Sun H."/>
            <person name="Sun S."/>
            <person name="Syed K."/>
            <person name="Tsang A."/>
            <person name="Wiebenga A."/>
            <person name="Young D."/>
            <person name="Pisabarro A."/>
            <person name="Eastwood D.C."/>
            <person name="Martin F."/>
            <person name="Cullen D."/>
            <person name="Grigoriev I.V."/>
            <person name="Hibbett D.S."/>
        </authorList>
    </citation>
    <scope>NUCLEOTIDE SEQUENCE [LARGE SCALE GENOMIC DNA]</scope>
    <source>
        <strain evidence="6">RWD-64-598 SS2</strain>
    </source>
</reference>
<dbReference type="GO" id="GO:0016405">
    <property type="term" value="F:CoA-ligase activity"/>
    <property type="evidence" value="ECO:0007669"/>
    <property type="project" value="TreeGrafter"/>
</dbReference>
<evidence type="ECO:0000313" key="5">
    <source>
        <dbReference type="EMBL" id="EIW85344.1"/>
    </source>
</evidence>
<dbReference type="InterPro" id="IPR020845">
    <property type="entry name" value="AMP-binding_CS"/>
</dbReference>
<comment type="similarity">
    <text evidence="1">Belongs to the ATP-dependent AMP-binding enzyme family.</text>
</comment>
<dbReference type="AlphaFoldDB" id="A0A5M3N2U1"/>
<sequence>MRIIKSLYPPLPPVPEQNVHHVLLSRPDQAQWPDFTFQVDAYTGLKRSFSEFKGRVIDGATALASPVSQGGLGLSPENGDLVGLLSENCLDYITLAHSCLATTIPFCMFSSYGTPYEFQHTFKLGGPTLLFVSPKMLSLALSSGIPKEKIYVLEGSVAGYTSFQNLLDRTSKLPRVAVKQAKKDTLAYLVFSSGTSGLPKAVMISHGNLIDSLMQVFIYAAEGAKVAPMPEWKSKTGLQTILNPLPFHHTFGLHMSSFRVFFLPVTVIVISKWNIDTYFDAITKYKATTLYLVPSLVHQIVHHPRFEKTDFSTVSLVHSGAAYLPAALAEQLRSRISGAPRVSEGYGMSETTISVSNKPQPGALNGRAKNVLGSAGILLPGVEVRVIREDGSDADVNEPGELLVRSKCVALGYWRNEEATKATFRGDWLYTGDRFRIDEDGVLFFEDRTKDILKVSGMQVSPVEIENTLMAHPSHLLKDAAVAGVSGGRTSDEKIPRAWVVLDAPGRKLGAAKVVETLDAFIKENLSKYKWLRGGIEVVDEIPKNPTGKVLRRVLVEKFEQQNKMPKPKL</sequence>
<dbReference type="InterPro" id="IPR045851">
    <property type="entry name" value="AMP-bd_C_sf"/>
</dbReference>
<evidence type="ECO:0000313" key="6">
    <source>
        <dbReference type="Proteomes" id="UP000053558"/>
    </source>
</evidence>
<proteinExistence type="inferred from homology"/>
<dbReference type="InterPro" id="IPR025110">
    <property type="entry name" value="AMP-bd_C"/>
</dbReference>
<dbReference type="Pfam" id="PF13193">
    <property type="entry name" value="AMP-binding_C"/>
    <property type="match status" value="1"/>
</dbReference>
<evidence type="ECO:0000259" key="4">
    <source>
        <dbReference type="Pfam" id="PF13193"/>
    </source>
</evidence>
<dbReference type="PANTHER" id="PTHR24096">
    <property type="entry name" value="LONG-CHAIN-FATTY-ACID--COA LIGASE"/>
    <property type="match status" value="1"/>
</dbReference>
<evidence type="ECO:0000256" key="2">
    <source>
        <dbReference type="ARBA" id="ARBA00022598"/>
    </source>
</evidence>
<dbReference type="Gene3D" id="3.40.50.980">
    <property type="match status" value="2"/>
</dbReference>
<dbReference type="Gene3D" id="2.30.38.10">
    <property type="entry name" value="Luciferase, Domain 3"/>
    <property type="match status" value="1"/>
</dbReference>
<dbReference type="OrthoDB" id="1898221at2759"/>
<dbReference type="OMA" id="HWVNIST"/>
<comment type="caution">
    <text evidence="5">The sequence shown here is derived from an EMBL/GenBank/DDBJ whole genome shotgun (WGS) entry which is preliminary data.</text>
</comment>
<dbReference type="GeneID" id="19199364"/>
<dbReference type="PROSITE" id="PS00455">
    <property type="entry name" value="AMP_BINDING"/>
    <property type="match status" value="1"/>
</dbReference>
<dbReference type="Pfam" id="PF00501">
    <property type="entry name" value="AMP-binding"/>
    <property type="match status" value="1"/>
</dbReference>
<organism evidence="5 6">
    <name type="scientific">Coniophora puteana (strain RWD-64-598)</name>
    <name type="common">Brown rot fungus</name>
    <dbReference type="NCBI Taxonomy" id="741705"/>
    <lineage>
        <taxon>Eukaryota</taxon>
        <taxon>Fungi</taxon>
        <taxon>Dikarya</taxon>
        <taxon>Basidiomycota</taxon>
        <taxon>Agaricomycotina</taxon>
        <taxon>Agaricomycetes</taxon>
        <taxon>Agaricomycetidae</taxon>
        <taxon>Boletales</taxon>
        <taxon>Coniophorineae</taxon>
        <taxon>Coniophoraceae</taxon>
        <taxon>Coniophora</taxon>
    </lineage>
</organism>
<dbReference type="EMBL" id="JH711574">
    <property type="protein sequence ID" value="EIW85344.1"/>
    <property type="molecule type" value="Genomic_DNA"/>
</dbReference>
<dbReference type="InterPro" id="IPR000873">
    <property type="entry name" value="AMP-dep_synth/lig_dom"/>
</dbReference>
<dbReference type="KEGG" id="cput:CONPUDRAFT_118108"/>
<dbReference type="PANTHER" id="PTHR24096:SF149">
    <property type="entry name" value="AMP-BINDING DOMAIN-CONTAINING PROTEIN-RELATED"/>
    <property type="match status" value="1"/>
</dbReference>
<feature type="domain" description="AMP-dependent synthetase/ligase" evidence="3">
    <location>
        <begin position="31"/>
        <end position="414"/>
    </location>
</feature>
<evidence type="ECO:0000259" key="3">
    <source>
        <dbReference type="Pfam" id="PF00501"/>
    </source>
</evidence>
<evidence type="ECO:0000256" key="1">
    <source>
        <dbReference type="ARBA" id="ARBA00006432"/>
    </source>
</evidence>
<name>A0A5M3N2U1_CONPW</name>
<accession>A0A5M3N2U1</accession>
<dbReference type="RefSeq" id="XP_007764853.1">
    <property type="nucleotide sequence ID" value="XM_007766663.1"/>
</dbReference>
<protein>
    <submittedName>
        <fullName evidence="5">Acetyl-CoA synthetase-like protein</fullName>
    </submittedName>
</protein>
<gene>
    <name evidence="5" type="ORF">CONPUDRAFT_118108</name>
</gene>
<keyword evidence="6" id="KW-1185">Reference proteome</keyword>
<dbReference type="Gene3D" id="3.30.300.30">
    <property type="match status" value="1"/>
</dbReference>
<feature type="domain" description="AMP-binding enzyme C-terminal" evidence="4">
    <location>
        <begin position="464"/>
        <end position="549"/>
    </location>
</feature>
<dbReference type="Proteomes" id="UP000053558">
    <property type="component" value="Unassembled WGS sequence"/>
</dbReference>
<keyword evidence="2" id="KW-0436">Ligase</keyword>
<dbReference type="SUPFAM" id="SSF56801">
    <property type="entry name" value="Acetyl-CoA synthetase-like"/>
    <property type="match status" value="1"/>
</dbReference>